<sequence length="332" mass="36948">MMGTSILTMPWAIQQAGFALGIFLITFVAFVMCYLAYRILKASTELAVKFTCCARLTAATRHPNPHTLDFSRVCGHYMGKTGKLLCLFSSILCLTGALIVYYVLLVNFAYNTGTFIRYYATRSSASIAGNSSQSAYGGTVSILYIFILTFAKAGIWGMHVNFKVPTHLNFVPLYSPLFPALTGVCTLAFFIHNSIESIMRCNKHQNNNARDLLMAFLLVALTYVIIGVVFYLAFPEPKSCIADVRISNFFPNIFFLVKLNTNEQSGVVYRIPCQNCSRNYTGQAARMLGSRIHEYKLVVRRGDGLSQLAAHTYETGREFNFAATKIIGHAEI</sequence>
<dbReference type="GO" id="GO:0031902">
    <property type="term" value="C:late endosome membrane"/>
    <property type="evidence" value="ECO:0007669"/>
    <property type="project" value="UniProtKB-SubCell"/>
</dbReference>
<evidence type="ECO:0000256" key="13">
    <source>
        <dbReference type="ARBA" id="ARBA00023228"/>
    </source>
</evidence>
<proteinExistence type="inferred from homology"/>
<dbReference type="Pfam" id="PF01490">
    <property type="entry name" value="Aa_trans"/>
    <property type="match status" value="1"/>
</dbReference>
<keyword evidence="4 15" id="KW-0812">Transmembrane</keyword>
<evidence type="ECO:0000256" key="5">
    <source>
        <dbReference type="ARBA" id="ARBA00022723"/>
    </source>
</evidence>
<evidence type="ECO:0000256" key="7">
    <source>
        <dbReference type="ARBA" id="ARBA00022970"/>
    </source>
</evidence>
<evidence type="ECO:0000256" key="9">
    <source>
        <dbReference type="ARBA" id="ARBA00023053"/>
    </source>
</evidence>
<evidence type="ECO:0000313" key="19">
    <source>
        <dbReference type="WBParaSite" id="SSLN_0000395901-mRNA-1"/>
    </source>
</evidence>
<keyword evidence="13" id="KW-0458">Lysosome</keyword>
<evidence type="ECO:0000256" key="11">
    <source>
        <dbReference type="ARBA" id="ARBA00023157"/>
    </source>
</evidence>
<keyword evidence="6" id="KW-0967">Endosome</keyword>
<evidence type="ECO:0000256" key="1">
    <source>
        <dbReference type="ARBA" id="ARBA00004107"/>
    </source>
</evidence>
<keyword evidence="3" id="KW-0813">Transport</keyword>
<dbReference type="EMBL" id="UYSU01032665">
    <property type="protein sequence ID" value="VDL90218.1"/>
    <property type="molecule type" value="Genomic_DNA"/>
</dbReference>
<evidence type="ECO:0000256" key="4">
    <source>
        <dbReference type="ARBA" id="ARBA00022692"/>
    </source>
</evidence>
<dbReference type="PANTHER" id="PTHR22950:SF244">
    <property type="entry name" value="NEUTRAL AMINO ACID TRANSPORTER 9"/>
    <property type="match status" value="1"/>
</dbReference>
<dbReference type="InterPro" id="IPR013057">
    <property type="entry name" value="AA_transpt_TM"/>
</dbReference>
<keyword evidence="8 15" id="KW-1133">Transmembrane helix</keyword>
<keyword evidence="18" id="KW-1185">Reference proteome</keyword>
<dbReference type="GO" id="GO:0005765">
    <property type="term" value="C:lysosomal membrane"/>
    <property type="evidence" value="ECO:0007669"/>
    <property type="project" value="UniProtKB-SubCell"/>
</dbReference>
<evidence type="ECO:0000313" key="17">
    <source>
        <dbReference type="EMBL" id="VDL90218.1"/>
    </source>
</evidence>
<gene>
    <name evidence="17" type="ORF">SSLN_LOCUS3833</name>
</gene>
<dbReference type="STRING" id="70667.A0A183SHY5"/>
<evidence type="ECO:0000313" key="18">
    <source>
        <dbReference type="Proteomes" id="UP000275846"/>
    </source>
</evidence>
<keyword evidence="10 15" id="KW-0472">Membrane</keyword>
<evidence type="ECO:0000256" key="3">
    <source>
        <dbReference type="ARBA" id="ARBA00022448"/>
    </source>
</evidence>
<feature type="transmembrane region" description="Helical" evidence="15">
    <location>
        <begin position="212"/>
        <end position="234"/>
    </location>
</feature>
<reference evidence="19" key="1">
    <citation type="submission" date="2016-06" db="UniProtKB">
        <authorList>
            <consortium name="WormBaseParasite"/>
        </authorList>
    </citation>
    <scope>IDENTIFICATION</scope>
</reference>
<accession>A0A183SHY5</accession>
<dbReference type="WBParaSite" id="SSLN_0000395901-mRNA-1">
    <property type="protein sequence ID" value="SSLN_0000395901-mRNA-1"/>
    <property type="gene ID" value="SSLN_0000395901"/>
</dbReference>
<keyword evidence="12" id="KW-0325">Glycoprotein</keyword>
<organism evidence="19">
    <name type="scientific">Schistocephalus solidus</name>
    <name type="common">Tapeworm</name>
    <dbReference type="NCBI Taxonomy" id="70667"/>
    <lineage>
        <taxon>Eukaryota</taxon>
        <taxon>Metazoa</taxon>
        <taxon>Spiralia</taxon>
        <taxon>Lophotrochozoa</taxon>
        <taxon>Platyhelminthes</taxon>
        <taxon>Cestoda</taxon>
        <taxon>Eucestoda</taxon>
        <taxon>Diphyllobothriidea</taxon>
        <taxon>Diphyllobothriidae</taxon>
        <taxon>Schistocephalus</taxon>
    </lineage>
</organism>
<evidence type="ECO:0000256" key="6">
    <source>
        <dbReference type="ARBA" id="ARBA00022753"/>
    </source>
</evidence>
<keyword evidence="7" id="KW-0029">Amino-acid transport</keyword>
<dbReference type="OrthoDB" id="294730at2759"/>
<dbReference type="PANTHER" id="PTHR22950">
    <property type="entry name" value="AMINO ACID TRANSPORTER"/>
    <property type="match status" value="1"/>
</dbReference>
<feature type="transmembrane region" description="Helical" evidence="15">
    <location>
        <begin position="173"/>
        <end position="191"/>
    </location>
</feature>
<evidence type="ECO:0000256" key="10">
    <source>
        <dbReference type="ARBA" id="ARBA00023136"/>
    </source>
</evidence>
<dbReference type="Proteomes" id="UP000275846">
    <property type="component" value="Unassembled WGS sequence"/>
</dbReference>
<evidence type="ECO:0000256" key="15">
    <source>
        <dbReference type="SAM" id="Phobius"/>
    </source>
</evidence>
<protein>
    <submittedName>
        <fullName evidence="19">Aa_trans domain-containing protein</fullName>
    </submittedName>
</protein>
<comment type="similarity">
    <text evidence="14">Belongs to the amino acid/polyamine transporter 2 family. SLC38A9 subfamily.</text>
</comment>
<evidence type="ECO:0000259" key="16">
    <source>
        <dbReference type="Pfam" id="PF01490"/>
    </source>
</evidence>
<dbReference type="GO" id="GO:0015179">
    <property type="term" value="F:L-amino acid transmembrane transporter activity"/>
    <property type="evidence" value="ECO:0007669"/>
    <property type="project" value="TreeGrafter"/>
</dbReference>
<feature type="transmembrane region" description="Helical" evidence="15">
    <location>
        <begin position="12"/>
        <end position="37"/>
    </location>
</feature>
<feature type="domain" description="Amino acid transporter transmembrane" evidence="16">
    <location>
        <begin position="1"/>
        <end position="234"/>
    </location>
</feature>
<reference evidence="17 18" key="2">
    <citation type="submission" date="2018-11" db="EMBL/GenBank/DDBJ databases">
        <authorList>
            <consortium name="Pathogen Informatics"/>
        </authorList>
    </citation>
    <scope>NUCLEOTIDE SEQUENCE [LARGE SCALE GENOMIC DNA]</scope>
    <source>
        <strain evidence="17 18">NST_G2</strain>
    </source>
</reference>
<keyword evidence="5" id="KW-0479">Metal-binding</keyword>
<evidence type="ECO:0000256" key="2">
    <source>
        <dbReference type="ARBA" id="ARBA00004155"/>
    </source>
</evidence>
<comment type="subcellular location">
    <subcellularLocation>
        <location evidence="1">Late endosome membrane</location>
        <topology evidence="1">Multi-pass membrane protein</topology>
    </subcellularLocation>
    <subcellularLocation>
        <location evidence="2">Lysosome membrane</location>
        <topology evidence="2">Multi-pass membrane protein</topology>
    </subcellularLocation>
</comment>
<name>A0A183SHY5_SCHSO</name>
<keyword evidence="9" id="KW-0915">Sodium</keyword>
<evidence type="ECO:0000256" key="8">
    <source>
        <dbReference type="ARBA" id="ARBA00022989"/>
    </source>
</evidence>
<keyword evidence="11" id="KW-1015">Disulfide bond</keyword>
<evidence type="ECO:0000256" key="12">
    <source>
        <dbReference type="ARBA" id="ARBA00023180"/>
    </source>
</evidence>
<dbReference type="GO" id="GO:0046872">
    <property type="term" value="F:metal ion binding"/>
    <property type="evidence" value="ECO:0007669"/>
    <property type="project" value="UniProtKB-KW"/>
</dbReference>
<feature type="transmembrane region" description="Helical" evidence="15">
    <location>
        <begin position="84"/>
        <end position="104"/>
    </location>
</feature>
<dbReference type="AlphaFoldDB" id="A0A183SHY5"/>
<evidence type="ECO:0000256" key="14">
    <source>
        <dbReference type="ARBA" id="ARBA00038442"/>
    </source>
</evidence>